<dbReference type="GO" id="GO:0006396">
    <property type="term" value="P:RNA processing"/>
    <property type="evidence" value="ECO:0007669"/>
    <property type="project" value="InterPro"/>
</dbReference>
<dbReference type="AlphaFoldDB" id="A0A411HNB0"/>
<evidence type="ECO:0000313" key="6">
    <source>
        <dbReference type="Proteomes" id="UP000291562"/>
    </source>
</evidence>
<dbReference type="Gene3D" id="3.40.1280.10">
    <property type="match status" value="1"/>
</dbReference>
<proteinExistence type="predicted"/>
<dbReference type="SUPFAM" id="SSF75217">
    <property type="entry name" value="alpha/beta knot"/>
    <property type="match status" value="1"/>
</dbReference>
<gene>
    <name evidence="5" type="ORF">ELE36_17250</name>
</gene>
<dbReference type="Pfam" id="PF00588">
    <property type="entry name" value="SpoU_methylase"/>
    <property type="match status" value="1"/>
</dbReference>
<dbReference type="SMART" id="SM00967">
    <property type="entry name" value="SpoU_sub_bind"/>
    <property type="match status" value="1"/>
</dbReference>
<dbReference type="InterPro" id="IPR001537">
    <property type="entry name" value="SpoU_MeTrfase"/>
</dbReference>
<dbReference type="Gene3D" id="3.30.1330.30">
    <property type="match status" value="1"/>
</dbReference>
<dbReference type="KEGG" id="xbc:ELE36_17250"/>
<evidence type="ECO:0000256" key="3">
    <source>
        <dbReference type="SAM" id="MobiDB-lite"/>
    </source>
</evidence>
<dbReference type="InterPro" id="IPR013123">
    <property type="entry name" value="SpoU_subst-bd"/>
</dbReference>
<dbReference type="PANTHER" id="PTHR46429:SF2">
    <property type="entry name" value="TRNA_RRNA METHYLTRANSFERASE"/>
    <property type="match status" value="1"/>
</dbReference>
<dbReference type="OrthoDB" id="9785673at2"/>
<dbReference type="InterPro" id="IPR029064">
    <property type="entry name" value="Ribosomal_eL30-like_sf"/>
</dbReference>
<dbReference type="Pfam" id="PF08032">
    <property type="entry name" value="SpoU_sub_bind"/>
    <property type="match status" value="1"/>
</dbReference>
<keyword evidence="1 5" id="KW-0489">Methyltransferase</keyword>
<feature type="compositionally biased region" description="Basic and acidic residues" evidence="3">
    <location>
        <begin position="19"/>
        <end position="31"/>
    </location>
</feature>
<dbReference type="InterPro" id="IPR029026">
    <property type="entry name" value="tRNA_m1G_MTases_N"/>
</dbReference>
<name>A0A411HNB0_9GAMM</name>
<evidence type="ECO:0000313" key="5">
    <source>
        <dbReference type="EMBL" id="QBB71968.1"/>
    </source>
</evidence>
<accession>A0A411HNB0</accession>
<evidence type="ECO:0000259" key="4">
    <source>
        <dbReference type="SMART" id="SM00967"/>
    </source>
</evidence>
<dbReference type="CDD" id="cd18095">
    <property type="entry name" value="SpoU-like_rRNA-MTase"/>
    <property type="match status" value="1"/>
</dbReference>
<feature type="region of interest" description="Disordered" evidence="3">
    <location>
        <begin position="1"/>
        <end position="60"/>
    </location>
</feature>
<reference evidence="5 6" key="1">
    <citation type="submission" date="2019-01" db="EMBL/GenBank/DDBJ databases">
        <title>Pseudolysobacter antarctica gen. nov., sp. nov., isolated from Fildes Peninsula, Antarctica.</title>
        <authorList>
            <person name="Wei Z."/>
            <person name="Peng F."/>
        </authorList>
    </citation>
    <scope>NUCLEOTIDE SEQUENCE [LARGE SCALE GENOMIC DNA]</scope>
    <source>
        <strain evidence="5 6">AQ6-296</strain>
    </source>
</reference>
<dbReference type="GO" id="GO:0003723">
    <property type="term" value="F:RNA binding"/>
    <property type="evidence" value="ECO:0007669"/>
    <property type="project" value="InterPro"/>
</dbReference>
<dbReference type="GO" id="GO:0008173">
    <property type="term" value="F:RNA methyltransferase activity"/>
    <property type="evidence" value="ECO:0007669"/>
    <property type="project" value="InterPro"/>
</dbReference>
<evidence type="ECO:0000256" key="1">
    <source>
        <dbReference type="ARBA" id="ARBA00022603"/>
    </source>
</evidence>
<organism evidence="5 6">
    <name type="scientific">Pseudolysobacter antarcticus</name>
    <dbReference type="NCBI Taxonomy" id="2511995"/>
    <lineage>
        <taxon>Bacteria</taxon>
        <taxon>Pseudomonadati</taxon>
        <taxon>Pseudomonadota</taxon>
        <taxon>Gammaproteobacteria</taxon>
        <taxon>Lysobacterales</taxon>
        <taxon>Rhodanobacteraceae</taxon>
        <taxon>Pseudolysobacter</taxon>
    </lineage>
</organism>
<dbReference type="GO" id="GO:0032259">
    <property type="term" value="P:methylation"/>
    <property type="evidence" value="ECO:0007669"/>
    <property type="project" value="UniProtKB-KW"/>
</dbReference>
<dbReference type="PANTHER" id="PTHR46429">
    <property type="entry name" value="23S RRNA (GUANOSINE-2'-O-)-METHYLTRANSFERASE RLMB"/>
    <property type="match status" value="1"/>
</dbReference>
<feature type="domain" description="RNA 2-O ribose methyltransferase substrate binding" evidence="4">
    <location>
        <begin position="68"/>
        <end position="143"/>
    </location>
</feature>
<dbReference type="GO" id="GO:0005829">
    <property type="term" value="C:cytosol"/>
    <property type="evidence" value="ECO:0007669"/>
    <property type="project" value="TreeGrafter"/>
</dbReference>
<dbReference type="Proteomes" id="UP000291562">
    <property type="component" value="Chromosome"/>
</dbReference>
<keyword evidence="6" id="KW-1185">Reference proteome</keyword>
<protein>
    <submittedName>
        <fullName evidence="5">rRNA methyltransferase</fullName>
    </submittedName>
</protein>
<dbReference type="SUPFAM" id="SSF55315">
    <property type="entry name" value="L30e-like"/>
    <property type="match status" value="1"/>
</dbReference>
<dbReference type="RefSeq" id="WP_129835489.1">
    <property type="nucleotide sequence ID" value="NZ_CP035704.1"/>
</dbReference>
<dbReference type="InterPro" id="IPR029028">
    <property type="entry name" value="Alpha/beta_knot_MTases"/>
</dbReference>
<sequence length="308" mass="32968">MSDKRPPKESPWATAKPLSTERKLDKRERAAVRPSYAPPPSRPAAHSAAPTSEYGEPYKTNSRHEEVRFFGRNACHAVFAHRPGDIRKVYLTEARIPEFKSALAFCVQNKLGYRVVETADLDKLTQTQHHEGICFDLRRTTPMALDDLLAALPAAPSPALLMQLDGVGNPHNFGAMLRSAAHFGINGVVLPPDSSLGLSGAAARVAEGGAEAVTIAQPRAGEDALARLRSAGFTIAATVPRGGVSLYATKLPARLALIFGAEGEGMREPLIAAADLRLNIPGSGSVESLNISASAAVLFGEYFRQHRC</sequence>
<dbReference type="EMBL" id="CP035704">
    <property type="protein sequence ID" value="QBB71968.1"/>
    <property type="molecule type" value="Genomic_DNA"/>
</dbReference>
<dbReference type="InterPro" id="IPR004441">
    <property type="entry name" value="rRNA_MeTrfase_TrmH"/>
</dbReference>
<keyword evidence="2 5" id="KW-0808">Transferase</keyword>
<evidence type="ECO:0000256" key="2">
    <source>
        <dbReference type="ARBA" id="ARBA00022679"/>
    </source>
</evidence>